<evidence type="ECO:0000256" key="1">
    <source>
        <dbReference type="ARBA" id="ARBA00010718"/>
    </source>
</evidence>
<evidence type="ECO:0000256" key="2">
    <source>
        <dbReference type="ARBA" id="ARBA00012925"/>
    </source>
</evidence>
<dbReference type="STRING" id="1094619.G4ZXZ2"/>
<comment type="catalytic activity">
    <reaction evidence="6">
        <text>hydrogencarbonate + H(+) = CO2 + H2O</text>
        <dbReference type="Rhea" id="RHEA:10748"/>
        <dbReference type="ChEBI" id="CHEBI:15377"/>
        <dbReference type="ChEBI" id="CHEBI:15378"/>
        <dbReference type="ChEBI" id="CHEBI:16526"/>
        <dbReference type="ChEBI" id="CHEBI:17544"/>
        <dbReference type="EC" id="4.2.1.1"/>
    </reaction>
</comment>
<reference evidence="9 10" key="1">
    <citation type="journal article" date="2006" name="Science">
        <title>Phytophthora genome sequences uncover evolutionary origins and mechanisms of pathogenesis.</title>
        <authorList>
            <person name="Tyler B.M."/>
            <person name="Tripathy S."/>
            <person name="Zhang X."/>
            <person name="Dehal P."/>
            <person name="Jiang R.H."/>
            <person name="Aerts A."/>
            <person name="Arredondo F.D."/>
            <person name="Baxter L."/>
            <person name="Bensasson D."/>
            <person name="Beynon J.L."/>
            <person name="Chapman J."/>
            <person name="Damasceno C.M."/>
            <person name="Dorrance A.E."/>
            <person name="Dou D."/>
            <person name="Dickerman A.W."/>
            <person name="Dubchak I.L."/>
            <person name="Garbelotto M."/>
            <person name="Gijzen M."/>
            <person name="Gordon S.G."/>
            <person name="Govers F."/>
            <person name="Grunwald N.J."/>
            <person name="Huang W."/>
            <person name="Ivors K.L."/>
            <person name="Jones R.W."/>
            <person name="Kamoun S."/>
            <person name="Krampis K."/>
            <person name="Lamour K.H."/>
            <person name="Lee M.K."/>
            <person name="McDonald W.H."/>
            <person name="Medina M."/>
            <person name="Meijer H.J."/>
            <person name="Nordberg E.K."/>
            <person name="Maclean D.J."/>
            <person name="Ospina-Giraldo M.D."/>
            <person name="Morris P.F."/>
            <person name="Phuntumart V."/>
            <person name="Putnam N.H."/>
            <person name="Rash S."/>
            <person name="Rose J.K."/>
            <person name="Sakihama Y."/>
            <person name="Salamov A.A."/>
            <person name="Savidor A."/>
            <person name="Scheuring C.F."/>
            <person name="Smith B.M."/>
            <person name="Sobral B.W."/>
            <person name="Terry A."/>
            <person name="Torto-Alalibo T.A."/>
            <person name="Win J."/>
            <person name="Xu Z."/>
            <person name="Zhang H."/>
            <person name="Grigoriev I.V."/>
            <person name="Rokhsar D.S."/>
            <person name="Boore J.L."/>
        </authorList>
    </citation>
    <scope>NUCLEOTIDE SEQUENCE [LARGE SCALE GENOMIC DNA]</scope>
    <source>
        <strain evidence="9 10">P6497</strain>
    </source>
</reference>
<dbReference type="RefSeq" id="XP_009532985.1">
    <property type="nucleotide sequence ID" value="XM_009534690.1"/>
</dbReference>
<dbReference type="GO" id="GO:0008270">
    <property type="term" value="F:zinc ion binding"/>
    <property type="evidence" value="ECO:0007669"/>
    <property type="project" value="InterPro"/>
</dbReference>
<evidence type="ECO:0000313" key="10">
    <source>
        <dbReference type="Proteomes" id="UP000002640"/>
    </source>
</evidence>
<comment type="similarity">
    <text evidence="1">Belongs to the alpha-carbonic anhydrase family.</text>
</comment>
<dbReference type="Proteomes" id="UP000002640">
    <property type="component" value="Unassembled WGS sequence"/>
</dbReference>
<evidence type="ECO:0000256" key="5">
    <source>
        <dbReference type="ARBA" id="ARBA00023239"/>
    </source>
</evidence>
<dbReference type="InterPro" id="IPR001148">
    <property type="entry name" value="CA_dom"/>
</dbReference>
<keyword evidence="7" id="KW-0732">Signal</keyword>
<dbReference type="SUPFAM" id="SSF51069">
    <property type="entry name" value="Carbonic anhydrase"/>
    <property type="match status" value="1"/>
</dbReference>
<organism evidence="9 10">
    <name type="scientific">Phytophthora sojae (strain P6497)</name>
    <name type="common">Soybean stem and root rot agent</name>
    <name type="synonym">Phytophthora megasperma f. sp. glycines</name>
    <dbReference type="NCBI Taxonomy" id="1094619"/>
    <lineage>
        <taxon>Eukaryota</taxon>
        <taxon>Sar</taxon>
        <taxon>Stramenopiles</taxon>
        <taxon>Oomycota</taxon>
        <taxon>Peronosporomycetes</taxon>
        <taxon>Peronosporales</taxon>
        <taxon>Peronosporaceae</taxon>
        <taxon>Phytophthora</taxon>
    </lineage>
</organism>
<dbReference type="EMBL" id="JH159157">
    <property type="protein sequence ID" value="EGZ12652.1"/>
    <property type="molecule type" value="Genomic_DNA"/>
</dbReference>
<dbReference type="KEGG" id="psoj:PHYSODRAFT_518079"/>
<accession>G4ZXZ2</accession>
<sequence>MTKCFAITTVLVACALSATSVTADGATSATWGYKHNDSSMANPEHWAEQYPSCGGSKQSPIDIEMSGGCNAEARSLTFSGQCTDYNLTQSDEAFKAAVNGGSCAVSANNASYNMVQFHLHSPSDHTLSGEHLDAEVHFVHNNTNGSAILVVGVFFKAVDGGETNPWVASVLDALDTVSMNSTVSMSTTSYADVVTTAADAHGVFNYAGSLTTPPCSEIVDWWVVKQPVNISTTDLARLQSQLKEIPITDDGKNARPVHPLNGRVVAAYL</sequence>
<dbReference type="PANTHER" id="PTHR18952">
    <property type="entry name" value="CARBONIC ANHYDRASE"/>
    <property type="match status" value="1"/>
</dbReference>
<evidence type="ECO:0000256" key="7">
    <source>
        <dbReference type="SAM" id="SignalP"/>
    </source>
</evidence>
<dbReference type="GO" id="GO:0004089">
    <property type="term" value="F:carbonate dehydratase activity"/>
    <property type="evidence" value="ECO:0007669"/>
    <property type="project" value="UniProtKB-EC"/>
</dbReference>
<dbReference type="InterPro" id="IPR023561">
    <property type="entry name" value="Carbonic_anhydrase_a-class"/>
</dbReference>
<keyword evidence="4" id="KW-0862">Zinc</keyword>
<dbReference type="InterPro" id="IPR036398">
    <property type="entry name" value="CA_dom_sf"/>
</dbReference>
<evidence type="ECO:0000313" key="9">
    <source>
        <dbReference type="EMBL" id="EGZ12652.1"/>
    </source>
</evidence>
<dbReference type="GeneID" id="20660011"/>
<dbReference type="AlphaFoldDB" id="G4ZXZ2"/>
<evidence type="ECO:0000259" key="8">
    <source>
        <dbReference type="PROSITE" id="PS51144"/>
    </source>
</evidence>
<dbReference type="OMA" id="GHTIQAN"/>
<keyword evidence="10" id="KW-1185">Reference proteome</keyword>
<dbReference type="SMART" id="SM01057">
    <property type="entry name" value="Carb_anhydrase"/>
    <property type="match status" value="1"/>
</dbReference>
<feature type="chain" id="PRO_5003472725" description="carbonic anhydrase" evidence="7">
    <location>
        <begin position="24"/>
        <end position="269"/>
    </location>
</feature>
<keyword evidence="3" id="KW-0479">Metal-binding</keyword>
<dbReference type="PANTHER" id="PTHR18952:SF265">
    <property type="entry name" value="CARBONIC ANHYDRASE"/>
    <property type="match status" value="1"/>
</dbReference>
<gene>
    <name evidence="9" type="ORF">PHYSODRAFT_518079</name>
</gene>
<proteinExistence type="inferred from homology"/>
<evidence type="ECO:0000256" key="6">
    <source>
        <dbReference type="ARBA" id="ARBA00048348"/>
    </source>
</evidence>
<dbReference type="InterPro" id="IPR041891">
    <property type="entry name" value="Alpha_CA_prokaryot-like"/>
</dbReference>
<protein>
    <recommendedName>
        <fullName evidence="2">carbonic anhydrase</fullName>
        <ecNumber evidence="2">4.2.1.1</ecNumber>
    </recommendedName>
</protein>
<name>G4ZXZ2_PHYSP</name>
<dbReference type="CDD" id="cd03124">
    <property type="entry name" value="alpha_CA_prokaryotic_like"/>
    <property type="match status" value="1"/>
</dbReference>
<dbReference type="Pfam" id="PF00194">
    <property type="entry name" value="Carb_anhydrase"/>
    <property type="match status" value="1"/>
</dbReference>
<feature type="signal peptide" evidence="7">
    <location>
        <begin position="1"/>
        <end position="23"/>
    </location>
</feature>
<dbReference type="SMR" id="G4ZXZ2"/>
<dbReference type="InParanoid" id="G4ZXZ2"/>
<dbReference type="Gene3D" id="3.10.200.10">
    <property type="entry name" value="Alpha carbonic anhydrase"/>
    <property type="match status" value="1"/>
</dbReference>
<feature type="domain" description="Alpha-carbonic anhydrase" evidence="8">
    <location>
        <begin position="29"/>
        <end position="269"/>
    </location>
</feature>
<dbReference type="EC" id="4.2.1.1" evidence="2"/>
<dbReference type="PROSITE" id="PS51144">
    <property type="entry name" value="ALPHA_CA_2"/>
    <property type="match status" value="1"/>
</dbReference>
<evidence type="ECO:0000256" key="4">
    <source>
        <dbReference type="ARBA" id="ARBA00022833"/>
    </source>
</evidence>
<keyword evidence="5" id="KW-0456">Lyase</keyword>
<evidence type="ECO:0000256" key="3">
    <source>
        <dbReference type="ARBA" id="ARBA00022723"/>
    </source>
</evidence>